<dbReference type="InterPro" id="IPR006158">
    <property type="entry name" value="Cobalamin-bd"/>
</dbReference>
<dbReference type="EMBL" id="CACRXK020000412">
    <property type="protein sequence ID" value="CAB3981638.1"/>
    <property type="molecule type" value="Genomic_DNA"/>
</dbReference>
<accession>A0A7D9HED4</accession>
<dbReference type="InterPro" id="IPR007197">
    <property type="entry name" value="rSAM"/>
</dbReference>
<gene>
    <name evidence="6" type="ORF">PACLA_8A078256</name>
</gene>
<organism evidence="6 7">
    <name type="scientific">Paramuricea clavata</name>
    <name type="common">Red gorgonian</name>
    <name type="synonym">Violescent sea-whip</name>
    <dbReference type="NCBI Taxonomy" id="317549"/>
    <lineage>
        <taxon>Eukaryota</taxon>
        <taxon>Metazoa</taxon>
        <taxon>Cnidaria</taxon>
        <taxon>Anthozoa</taxon>
        <taxon>Octocorallia</taxon>
        <taxon>Malacalcyonacea</taxon>
        <taxon>Plexauridae</taxon>
        <taxon>Paramuricea</taxon>
    </lineage>
</organism>
<keyword evidence="3" id="KW-0479">Metal-binding</keyword>
<dbReference type="OrthoDB" id="431409at2759"/>
<protein>
    <submittedName>
        <fullName evidence="6">Radical SAM</fullName>
    </submittedName>
</protein>
<dbReference type="PROSITE" id="PS51918">
    <property type="entry name" value="RADICAL_SAM"/>
    <property type="match status" value="1"/>
</dbReference>
<dbReference type="InterPro" id="IPR023404">
    <property type="entry name" value="rSAM_horseshoe"/>
</dbReference>
<dbReference type="PANTHER" id="PTHR43409:SF16">
    <property type="entry name" value="SLR0320 PROTEIN"/>
    <property type="match status" value="1"/>
</dbReference>
<keyword evidence="5" id="KW-0411">Iron-sulfur</keyword>
<dbReference type="SFLD" id="SFLDG01082">
    <property type="entry name" value="B12-binding_domain_containing"/>
    <property type="match status" value="1"/>
</dbReference>
<keyword evidence="2" id="KW-0949">S-adenosyl-L-methionine</keyword>
<dbReference type="GO" id="GO:0005829">
    <property type="term" value="C:cytosol"/>
    <property type="evidence" value="ECO:0007669"/>
    <property type="project" value="TreeGrafter"/>
</dbReference>
<keyword evidence="4" id="KW-0408">Iron</keyword>
<dbReference type="InterPro" id="IPR058240">
    <property type="entry name" value="rSAM_sf"/>
</dbReference>
<dbReference type="PANTHER" id="PTHR43409">
    <property type="entry name" value="ANAEROBIC MAGNESIUM-PROTOPORPHYRIN IX MONOMETHYL ESTER CYCLASE-RELATED"/>
    <property type="match status" value="1"/>
</dbReference>
<evidence type="ECO:0000313" key="6">
    <source>
        <dbReference type="EMBL" id="CAB3981638.1"/>
    </source>
</evidence>
<reference evidence="6" key="1">
    <citation type="submission" date="2020-04" db="EMBL/GenBank/DDBJ databases">
        <authorList>
            <person name="Alioto T."/>
            <person name="Alioto T."/>
            <person name="Gomez Garrido J."/>
        </authorList>
    </citation>
    <scope>NUCLEOTIDE SEQUENCE</scope>
    <source>
        <strain evidence="6">A484AB</strain>
    </source>
</reference>
<dbReference type="AlphaFoldDB" id="A0A7D9HED4"/>
<dbReference type="InterPro" id="IPR006638">
    <property type="entry name" value="Elp3/MiaA/NifB-like_rSAM"/>
</dbReference>
<proteinExistence type="predicted"/>
<dbReference type="Proteomes" id="UP001152795">
    <property type="component" value="Unassembled WGS sequence"/>
</dbReference>
<comment type="caution">
    <text evidence="6">The sequence shown here is derived from an EMBL/GenBank/DDBJ whole genome shotgun (WGS) entry which is preliminary data.</text>
</comment>
<evidence type="ECO:0000256" key="2">
    <source>
        <dbReference type="ARBA" id="ARBA00022691"/>
    </source>
</evidence>
<evidence type="ECO:0000313" key="7">
    <source>
        <dbReference type="Proteomes" id="UP001152795"/>
    </source>
</evidence>
<keyword evidence="7" id="KW-1185">Reference proteome</keyword>
<comment type="cofactor">
    <cofactor evidence="1">
        <name>[4Fe-4S] cluster</name>
        <dbReference type="ChEBI" id="CHEBI:49883"/>
    </cofactor>
</comment>
<dbReference type="GO" id="GO:0051536">
    <property type="term" value="F:iron-sulfur cluster binding"/>
    <property type="evidence" value="ECO:0007669"/>
    <property type="project" value="UniProtKB-KW"/>
</dbReference>
<evidence type="ECO:0000256" key="3">
    <source>
        <dbReference type="ARBA" id="ARBA00022723"/>
    </source>
</evidence>
<dbReference type="InterPro" id="IPR051198">
    <property type="entry name" value="BchE-like"/>
</dbReference>
<dbReference type="PROSITE" id="PS51332">
    <property type="entry name" value="B12_BINDING"/>
    <property type="match status" value="1"/>
</dbReference>
<dbReference type="SUPFAM" id="SSF102114">
    <property type="entry name" value="Radical SAM enzymes"/>
    <property type="match status" value="1"/>
</dbReference>
<dbReference type="Pfam" id="PF04055">
    <property type="entry name" value="Radical_SAM"/>
    <property type="match status" value="1"/>
</dbReference>
<dbReference type="GO" id="GO:0003824">
    <property type="term" value="F:catalytic activity"/>
    <property type="evidence" value="ECO:0007669"/>
    <property type="project" value="InterPro"/>
</dbReference>
<dbReference type="CDD" id="cd01335">
    <property type="entry name" value="Radical_SAM"/>
    <property type="match status" value="1"/>
</dbReference>
<dbReference type="Gene3D" id="3.80.30.20">
    <property type="entry name" value="tm_1862 like domain"/>
    <property type="match status" value="1"/>
</dbReference>
<evidence type="ECO:0000256" key="5">
    <source>
        <dbReference type="ARBA" id="ARBA00023014"/>
    </source>
</evidence>
<dbReference type="GO" id="GO:0031419">
    <property type="term" value="F:cobalamin binding"/>
    <property type="evidence" value="ECO:0007669"/>
    <property type="project" value="InterPro"/>
</dbReference>
<dbReference type="SMART" id="SM00729">
    <property type="entry name" value="Elp3"/>
    <property type="match status" value="1"/>
</dbReference>
<dbReference type="Gene3D" id="3.40.50.280">
    <property type="entry name" value="Cobalamin-binding domain"/>
    <property type="match status" value="1"/>
</dbReference>
<sequence>MLWRRLILVSLDWTRPKDPPLSLGHASILANLVKKGVNVSSLEYSVNSPSYSWTQVVGDIEKTLKSFGRSLPHTDIGIGAFIWNEISVQNITESLKQLGFPGRVIVGGPQVSYSPPGIEREYPFADVFIRGYAEDAMFTLMTSERNKPIKGVHYRGDPDLGWRSQVDLNKLASPYLSGLIKPQPFIRWETQRGCPFMCSFCQHRESGDHLKRRNLLPERVVDEIDFFCENNVNDLAVLDPTFNSGPFYLDVLRRFVRNKYPGKISLQSRFEMVKPQYLDLCEQLNETGLVQLEFGLQTVHSNEAKAVRRGNPLKRIKSSIDDINSRNLLYEVSIIFGLPNQTLDSFKETVQFCLDHNVPVIKAFPLMLLRGTELEERKEEWALIESPVSAGDLIERVQEGIPHVVASNSFTFEDWCRMAEIANNLVKSEGSHPANVNDLLGNQDTCLTG</sequence>
<dbReference type="GO" id="GO:0046872">
    <property type="term" value="F:metal ion binding"/>
    <property type="evidence" value="ECO:0007669"/>
    <property type="project" value="UniProtKB-KW"/>
</dbReference>
<evidence type="ECO:0000256" key="4">
    <source>
        <dbReference type="ARBA" id="ARBA00023004"/>
    </source>
</evidence>
<evidence type="ECO:0000256" key="1">
    <source>
        <dbReference type="ARBA" id="ARBA00001966"/>
    </source>
</evidence>
<dbReference type="SFLD" id="SFLDS00029">
    <property type="entry name" value="Radical_SAM"/>
    <property type="match status" value="1"/>
</dbReference>
<name>A0A7D9HED4_PARCT</name>